<organism evidence="1 2">
    <name type="scientific">Aquimarina rubra</name>
    <dbReference type="NCBI Taxonomy" id="1920033"/>
    <lineage>
        <taxon>Bacteria</taxon>
        <taxon>Pseudomonadati</taxon>
        <taxon>Bacteroidota</taxon>
        <taxon>Flavobacteriia</taxon>
        <taxon>Flavobacteriales</taxon>
        <taxon>Flavobacteriaceae</taxon>
        <taxon>Aquimarina</taxon>
    </lineage>
</organism>
<keyword evidence="2" id="KW-1185">Reference proteome</keyword>
<evidence type="ECO:0000313" key="1">
    <source>
        <dbReference type="EMBL" id="MFD2562659.1"/>
    </source>
</evidence>
<dbReference type="Proteomes" id="UP001597319">
    <property type="component" value="Unassembled WGS sequence"/>
</dbReference>
<protein>
    <submittedName>
        <fullName evidence="1">DUF1203 domain-containing protein</fullName>
    </submittedName>
</protein>
<name>A0ABW5LDQ4_9FLAO</name>
<reference evidence="2" key="1">
    <citation type="journal article" date="2019" name="Int. J. Syst. Evol. Microbiol.">
        <title>The Global Catalogue of Microorganisms (GCM) 10K type strain sequencing project: providing services to taxonomists for standard genome sequencing and annotation.</title>
        <authorList>
            <consortium name="The Broad Institute Genomics Platform"/>
            <consortium name="The Broad Institute Genome Sequencing Center for Infectious Disease"/>
            <person name="Wu L."/>
            <person name="Ma J."/>
        </authorList>
    </citation>
    <scope>NUCLEOTIDE SEQUENCE [LARGE SCALE GENOMIC DNA]</scope>
    <source>
        <strain evidence="2">KCTC 52274</strain>
    </source>
</reference>
<dbReference type="InterPro" id="IPR009593">
    <property type="entry name" value="DUF1203"/>
</dbReference>
<dbReference type="RefSeq" id="WP_378291443.1">
    <property type="nucleotide sequence ID" value="NZ_JBHULE010000018.1"/>
</dbReference>
<dbReference type="Pfam" id="PF06718">
    <property type="entry name" value="DUF1203"/>
    <property type="match status" value="1"/>
</dbReference>
<sequence length="161" mass="18351">MNRIQHDFQVKAINQNTISPLFELSDSELVKQNVIKLVVDKKPGFPCRVSLEDANIGEEVLLFSYRHHDVDSPYEASGPIFVRQKVKTATLKVNEIPAMLTDRLLSVRGYDKNAMMIDAKTVHGTTLFDTIQHLFNDLKIVYLHIHNANPGCYNCKVDRIN</sequence>
<proteinExistence type="predicted"/>
<accession>A0ABW5LDQ4</accession>
<evidence type="ECO:0000313" key="2">
    <source>
        <dbReference type="Proteomes" id="UP001597319"/>
    </source>
</evidence>
<gene>
    <name evidence="1" type="ORF">ACFSR1_08240</name>
</gene>
<comment type="caution">
    <text evidence="1">The sequence shown here is derived from an EMBL/GenBank/DDBJ whole genome shotgun (WGS) entry which is preliminary data.</text>
</comment>
<dbReference type="EMBL" id="JBHULE010000018">
    <property type="protein sequence ID" value="MFD2562659.1"/>
    <property type="molecule type" value="Genomic_DNA"/>
</dbReference>